<dbReference type="SUPFAM" id="SSF88659">
    <property type="entry name" value="Sigma3 and sigma4 domains of RNA polymerase sigma factors"/>
    <property type="match status" value="1"/>
</dbReference>
<feature type="domain" description="RNA polymerase sigma factor 70 region 4 type 2" evidence="6">
    <location>
        <begin position="117"/>
        <end position="168"/>
    </location>
</feature>
<evidence type="ECO:0000256" key="3">
    <source>
        <dbReference type="ARBA" id="ARBA00023082"/>
    </source>
</evidence>
<dbReference type="InterPro" id="IPR013324">
    <property type="entry name" value="RNA_pol_sigma_r3/r4-like"/>
</dbReference>
<protein>
    <submittedName>
        <fullName evidence="7">RNA polymerase sigma factor</fullName>
    </submittedName>
</protein>
<dbReference type="CDD" id="cd06171">
    <property type="entry name" value="Sigma70_r4"/>
    <property type="match status" value="1"/>
</dbReference>
<sequence length="177" mass="20839">MSKTRNISQKMHPHWPVWKAYAPRLHRFLMSKLSSHDEAQDLMQEAYLRLIRIEKPELVRHPEAYLFRIASNLVGEMFLKKAQAPKEVAIEDIAETNEEGDKGAFAHTVYIKQELKNLEDIFAELPPLYREVVMLRKRDGLSHAEIAERLEISPHTVHKYLTRALTECRIRWVEKNQ</sequence>
<dbReference type="InterPro" id="IPR014284">
    <property type="entry name" value="RNA_pol_sigma-70_dom"/>
</dbReference>
<dbReference type="RefSeq" id="WP_194214867.1">
    <property type="nucleotide sequence ID" value="NZ_CP061205.1"/>
</dbReference>
<keyword evidence="8" id="KW-1185">Reference proteome</keyword>
<dbReference type="Pfam" id="PF08281">
    <property type="entry name" value="Sigma70_r4_2"/>
    <property type="match status" value="1"/>
</dbReference>
<dbReference type="NCBIfam" id="TIGR02937">
    <property type="entry name" value="sigma70-ECF"/>
    <property type="match status" value="1"/>
</dbReference>
<dbReference type="Gene3D" id="1.10.10.10">
    <property type="entry name" value="Winged helix-like DNA-binding domain superfamily/Winged helix DNA-binding domain"/>
    <property type="match status" value="1"/>
</dbReference>
<evidence type="ECO:0000259" key="6">
    <source>
        <dbReference type="Pfam" id="PF08281"/>
    </source>
</evidence>
<dbReference type="InterPro" id="IPR007627">
    <property type="entry name" value="RNA_pol_sigma70_r2"/>
</dbReference>
<dbReference type="InterPro" id="IPR013249">
    <property type="entry name" value="RNA_pol_sigma70_r4_t2"/>
</dbReference>
<organism evidence="7 8">
    <name type="scientific">Kordiimonas pumila</name>
    <dbReference type="NCBI Taxonomy" id="2161677"/>
    <lineage>
        <taxon>Bacteria</taxon>
        <taxon>Pseudomonadati</taxon>
        <taxon>Pseudomonadota</taxon>
        <taxon>Alphaproteobacteria</taxon>
        <taxon>Kordiimonadales</taxon>
        <taxon>Kordiimonadaceae</taxon>
        <taxon>Kordiimonas</taxon>
    </lineage>
</organism>
<gene>
    <name evidence="7" type="ORF">ACFOKA_01070</name>
</gene>
<dbReference type="InterPro" id="IPR036388">
    <property type="entry name" value="WH-like_DNA-bd_sf"/>
</dbReference>
<dbReference type="InterPro" id="IPR013325">
    <property type="entry name" value="RNA_pol_sigma_r2"/>
</dbReference>
<evidence type="ECO:0000259" key="5">
    <source>
        <dbReference type="Pfam" id="PF04542"/>
    </source>
</evidence>
<evidence type="ECO:0000256" key="1">
    <source>
        <dbReference type="ARBA" id="ARBA00010641"/>
    </source>
</evidence>
<evidence type="ECO:0000256" key="4">
    <source>
        <dbReference type="ARBA" id="ARBA00023163"/>
    </source>
</evidence>
<dbReference type="PANTHER" id="PTHR43133">
    <property type="entry name" value="RNA POLYMERASE ECF-TYPE SIGMA FACTO"/>
    <property type="match status" value="1"/>
</dbReference>
<keyword evidence="2" id="KW-0805">Transcription regulation</keyword>
<keyword evidence="4" id="KW-0804">Transcription</keyword>
<dbReference type="PANTHER" id="PTHR43133:SF63">
    <property type="entry name" value="RNA POLYMERASE SIGMA FACTOR FECI-RELATED"/>
    <property type="match status" value="1"/>
</dbReference>
<reference evidence="8" key="1">
    <citation type="journal article" date="2019" name="Int. J. Syst. Evol. Microbiol.">
        <title>The Global Catalogue of Microorganisms (GCM) 10K type strain sequencing project: providing services to taxonomists for standard genome sequencing and annotation.</title>
        <authorList>
            <consortium name="The Broad Institute Genomics Platform"/>
            <consortium name="The Broad Institute Genome Sequencing Center for Infectious Disease"/>
            <person name="Wu L."/>
            <person name="Ma J."/>
        </authorList>
    </citation>
    <scope>NUCLEOTIDE SEQUENCE [LARGE SCALE GENOMIC DNA]</scope>
    <source>
        <strain evidence="8">KCTC 62164</strain>
    </source>
</reference>
<dbReference type="InterPro" id="IPR039425">
    <property type="entry name" value="RNA_pol_sigma-70-like"/>
</dbReference>
<evidence type="ECO:0000313" key="8">
    <source>
        <dbReference type="Proteomes" id="UP001595444"/>
    </source>
</evidence>
<evidence type="ECO:0000313" key="7">
    <source>
        <dbReference type="EMBL" id="MFC3050487.1"/>
    </source>
</evidence>
<accession>A0ABV7D1K5</accession>
<dbReference type="EMBL" id="JBHRSL010000001">
    <property type="protein sequence ID" value="MFC3050487.1"/>
    <property type="molecule type" value="Genomic_DNA"/>
</dbReference>
<name>A0ABV7D1K5_9PROT</name>
<keyword evidence="3" id="KW-0731">Sigma factor</keyword>
<dbReference type="Gene3D" id="1.10.1740.10">
    <property type="match status" value="1"/>
</dbReference>
<feature type="domain" description="RNA polymerase sigma-70 region 2" evidence="5">
    <location>
        <begin position="19"/>
        <end position="78"/>
    </location>
</feature>
<dbReference type="Proteomes" id="UP001595444">
    <property type="component" value="Unassembled WGS sequence"/>
</dbReference>
<proteinExistence type="inferred from homology"/>
<dbReference type="SUPFAM" id="SSF88946">
    <property type="entry name" value="Sigma2 domain of RNA polymerase sigma factors"/>
    <property type="match status" value="1"/>
</dbReference>
<comment type="caution">
    <text evidence="7">The sequence shown here is derived from an EMBL/GenBank/DDBJ whole genome shotgun (WGS) entry which is preliminary data.</text>
</comment>
<evidence type="ECO:0000256" key="2">
    <source>
        <dbReference type="ARBA" id="ARBA00023015"/>
    </source>
</evidence>
<dbReference type="Pfam" id="PF04542">
    <property type="entry name" value="Sigma70_r2"/>
    <property type="match status" value="1"/>
</dbReference>
<comment type="similarity">
    <text evidence="1">Belongs to the sigma-70 factor family. ECF subfamily.</text>
</comment>